<evidence type="ECO:0000313" key="2">
    <source>
        <dbReference type="Proteomes" id="UP001262754"/>
    </source>
</evidence>
<dbReference type="CDD" id="cd12927">
    <property type="entry name" value="MMP_TTHA0227_like"/>
    <property type="match status" value="1"/>
</dbReference>
<dbReference type="EMBL" id="JAVDRL010000008">
    <property type="protein sequence ID" value="MDR6532132.1"/>
    <property type="molecule type" value="Genomic_DNA"/>
</dbReference>
<protein>
    <submittedName>
        <fullName evidence="1">Zn-dependent protease with MMP-like domain</fullName>
    </submittedName>
</protein>
<dbReference type="Gene3D" id="3.30.2010.20">
    <property type="match status" value="2"/>
</dbReference>
<comment type="caution">
    <text evidence="1">The sequence shown here is derived from an EMBL/GenBank/DDBJ whole genome shotgun (WGS) entry which is preliminary data.</text>
</comment>
<organism evidence="1 2">
    <name type="scientific">Caulobacter rhizosphaerae</name>
    <dbReference type="NCBI Taxonomy" id="2010972"/>
    <lineage>
        <taxon>Bacteria</taxon>
        <taxon>Pseudomonadati</taxon>
        <taxon>Pseudomonadota</taxon>
        <taxon>Alphaproteobacteria</taxon>
        <taxon>Caulobacterales</taxon>
        <taxon>Caulobacteraceae</taxon>
        <taxon>Caulobacter</taxon>
    </lineage>
</organism>
<sequence>MRDQSAMSLAVTASRSRLSDATPTAYLPAMTWTDPLAATLAPSLDDLATLARKAFEGLPAEIRRQAGEVALRIDDLASDAVLDDQGIEDPYALTGLLQDVGQGRPTLVLYRRPILDEWCERGDIALGDLVAYVVADELSRTVDAAWPSAAASSEGWSGARSPSLADFAALAGHALANLPPPIKAAVGDVQVRVEEFADDETLDALEIEDPFELTGVYEGVDLTRRSVFDVAPNPSSIRLFRRPILDEWCAGDVGFQALVEHVFVHEVAHHFGFSDAGIEQVEQS</sequence>
<dbReference type="InterPro" id="IPR038555">
    <property type="entry name" value="Zincin_1_sf"/>
</dbReference>
<dbReference type="CDD" id="cd12952">
    <property type="entry name" value="MMP_ACEL2062"/>
    <property type="match status" value="1"/>
</dbReference>
<keyword evidence="2" id="KW-1185">Reference proteome</keyword>
<dbReference type="SUPFAM" id="SSF55486">
    <property type="entry name" value="Metalloproteases ('zincins'), catalytic domain"/>
    <property type="match status" value="2"/>
</dbReference>
<accession>A0ABU1N1F6</accession>
<dbReference type="RefSeq" id="WP_310032531.1">
    <property type="nucleotide sequence ID" value="NZ_JAVDRL010000008.1"/>
</dbReference>
<dbReference type="Proteomes" id="UP001262754">
    <property type="component" value="Unassembled WGS sequence"/>
</dbReference>
<name>A0ABU1N1F6_9CAUL</name>
<dbReference type="InterPro" id="IPR010428">
    <property type="entry name" value="Zincin_1"/>
</dbReference>
<dbReference type="Pfam" id="PF06262">
    <property type="entry name" value="Zincin_1"/>
    <property type="match status" value="2"/>
</dbReference>
<proteinExistence type="predicted"/>
<gene>
    <name evidence="1" type="ORF">J2800_002888</name>
</gene>
<reference evidence="1 2" key="1">
    <citation type="submission" date="2023-07" db="EMBL/GenBank/DDBJ databases">
        <title>Sorghum-associated microbial communities from plants grown in Nebraska, USA.</title>
        <authorList>
            <person name="Schachtman D."/>
        </authorList>
    </citation>
    <scope>NUCLEOTIDE SEQUENCE [LARGE SCALE GENOMIC DNA]</scope>
    <source>
        <strain evidence="1 2">DS2154</strain>
    </source>
</reference>
<evidence type="ECO:0000313" key="1">
    <source>
        <dbReference type="EMBL" id="MDR6532132.1"/>
    </source>
</evidence>